<evidence type="ECO:0000313" key="12">
    <source>
        <dbReference type="Proteomes" id="UP000078599"/>
    </source>
</evidence>
<evidence type="ECO:0000313" key="11">
    <source>
        <dbReference type="EMBL" id="CQR27070.1"/>
    </source>
</evidence>
<dbReference type="PROSITE" id="PS51192">
    <property type="entry name" value="HELICASE_ATP_BIND_1"/>
    <property type="match status" value="1"/>
</dbReference>
<evidence type="ECO:0000256" key="2">
    <source>
        <dbReference type="ARBA" id="ARBA00022763"/>
    </source>
</evidence>
<evidence type="ECO:0000256" key="8">
    <source>
        <dbReference type="SAM" id="MobiDB-lite"/>
    </source>
</evidence>
<evidence type="ECO:0000256" key="5">
    <source>
        <dbReference type="ARBA" id="ARBA00022840"/>
    </source>
</evidence>
<protein>
    <submittedName>
        <fullName evidence="11">ATP-dependent DNA helicase</fullName>
        <ecNumber evidence="11">3.6.1.-</ecNumber>
    </submittedName>
</protein>
<feature type="compositionally biased region" description="Low complexity" evidence="8">
    <location>
        <begin position="653"/>
        <end position="673"/>
    </location>
</feature>
<evidence type="ECO:0000256" key="6">
    <source>
        <dbReference type="ARBA" id="ARBA00023125"/>
    </source>
</evidence>
<evidence type="ECO:0000256" key="4">
    <source>
        <dbReference type="ARBA" id="ARBA00022806"/>
    </source>
</evidence>
<feature type="region of interest" description="Disordered" evidence="8">
    <location>
        <begin position="644"/>
        <end position="710"/>
    </location>
</feature>
<comment type="caution">
    <text evidence="11">The sequence shown here is derived from an EMBL/GenBank/DDBJ whole genome shotgun (WGS) entry which is preliminary data.</text>
</comment>
<dbReference type="Pfam" id="PF00270">
    <property type="entry name" value="DEAD"/>
    <property type="match status" value="1"/>
</dbReference>
<dbReference type="EC" id="3.6.1.-" evidence="11"/>
<dbReference type="InterPro" id="IPR033454">
    <property type="entry name" value="RecG_wedge"/>
</dbReference>
<keyword evidence="3 11" id="KW-0378">Hydrolase</keyword>
<keyword evidence="12" id="KW-1185">Reference proteome</keyword>
<name>A0ABM9T0Q5_THIA3</name>
<keyword evidence="1" id="KW-0547">Nucleotide-binding</keyword>
<dbReference type="Proteomes" id="UP000078599">
    <property type="component" value="Unassembled WGS sequence"/>
</dbReference>
<sequence>MTAARKPSQQDPIADPSQRASAPRKDPAGKAKPARPTPLARLGLHTDWDIALHLPLRYEDETRLTPLGALRDGELVTTDAVVTQAQVQGRAPRRQLLVRLQDPEAGDAVLTLRLFHFYPNQLKTLQPGVRLRVHGQVRQGLFGWEMVHPTWKLVDANAPLPNTLTPVYPTTAGVPQSYLRKAVAGALERLVWRDTVPQEELTRHHLPDLPSSLRTLHAPPAAALPALEAGAHPAQRRLKFDELLAQQLAQQQARAQRQRWKAPTLPAAPGAHSLPAQLRAAIPFTLTAAQERCVAEIAADLAQTAPMHRLLQGDVGSGKTVVAALAAAQAVASGWQCALMAPTEILAAQHARKLADWLEPLGVGVAWLSGSQTKKEREAALQRVASGQAQLVLGTHAVIQAQVRFARLGLAIVDEQHRFGVAQRLALRDSLRAGTQGSGLQPHLLMMSATPIPRTLAMALFGDLDVSTIDVLPPGRTPVRTSVVSTDRRDELIARVGALTAQGRQAYWVCPLVEESETLDLQNAVATHAELSAALATRSGQGAVQVGLLHGRMKAQEKRATMQAFSAGEIGLLVATTVIEVGVDVPNASLMVIEHAERFGLSQLHQLRGRVGRGAGCGAVGLRAAVHLAAVAYGARALGGDARTHRRLRPGAERPGTARAGRTAGPAAVGRARPALRRSGARHRSARSRPRHRATSAGRRARSRPATRRALAGRRVRLVERLRFNCID</sequence>
<evidence type="ECO:0000256" key="3">
    <source>
        <dbReference type="ARBA" id="ARBA00022801"/>
    </source>
</evidence>
<dbReference type="SUPFAM" id="SSF50249">
    <property type="entry name" value="Nucleic acid-binding proteins"/>
    <property type="match status" value="1"/>
</dbReference>
<dbReference type="NCBIfam" id="NF008166">
    <property type="entry name" value="PRK10917.1-4"/>
    <property type="match status" value="1"/>
</dbReference>
<proteinExistence type="predicted"/>
<dbReference type="SMART" id="SM00490">
    <property type="entry name" value="HELICc"/>
    <property type="match status" value="1"/>
</dbReference>
<dbReference type="PANTHER" id="PTHR47964">
    <property type="entry name" value="ATP-DEPENDENT DNA HELICASE HOMOLOG RECG, CHLOROPLASTIC"/>
    <property type="match status" value="1"/>
</dbReference>
<evidence type="ECO:0000259" key="10">
    <source>
        <dbReference type="PROSITE" id="PS51194"/>
    </source>
</evidence>
<dbReference type="Pfam" id="PF00271">
    <property type="entry name" value="Helicase_C"/>
    <property type="match status" value="1"/>
</dbReference>
<dbReference type="Gene3D" id="3.40.50.300">
    <property type="entry name" value="P-loop containing nucleotide triphosphate hydrolases"/>
    <property type="match status" value="2"/>
</dbReference>
<dbReference type="PROSITE" id="PS51194">
    <property type="entry name" value="HELICASE_CTER"/>
    <property type="match status" value="1"/>
</dbReference>
<dbReference type="InterPro" id="IPR012340">
    <property type="entry name" value="NA-bd_OB-fold"/>
</dbReference>
<feature type="region of interest" description="Disordered" evidence="8">
    <location>
        <begin position="1"/>
        <end position="39"/>
    </location>
</feature>
<dbReference type="InterPro" id="IPR047112">
    <property type="entry name" value="RecG/Mfd"/>
</dbReference>
<feature type="domain" description="Helicase C-terminal" evidence="10">
    <location>
        <begin position="502"/>
        <end position="670"/>
    </location>
</feature>
<dbReference type="GO" id="GO:0004386">
    <property type="term" value="F:helicase activity"/>
    <property type="evidence" value="ECO:0007669"/>
    <property type="project" value="UniProtKB-KW"/>
</dbReference>
<reference evidence="11 12" key="1">
    <citation type="submission" date="2015-03" db="EMBL/GenBank/DDBJ databases">
        <authorList>
            <person name="Regsiter A."/>
            <person name="william w."/>
        </authorList>
    </citation>
    <scope>NUCLEOTIDE SEQUENCE [LARGE SCALE GENOMIC DNA]</scope>
    <source>
        <strain evidence="11 12">CB1</strain>
    </source>
</reference>
<dbReference type="PANTHER" id="PTHR47964:SF1">
    <property type="entry name" value="ATP-DEPENDENT DNA HELICASE HOMOLOG RECG, CHLOROPLASTIC"/>
    <property type="match status" value="1"/>
</dbReference>
<keyword evidence="2" id="KW-0227">DNA damage</keyword>
<dbReference type="SMART" id="SM00487">
    <property type="entry name" value="DEXDc"/>
    <property type="match status" value="1"/>
</dbReference>
<keyword evidence="4 11" id="KW-0347">Helicase</keyword>
<feature type="compositionally biased region" description="Basic residues" evidence="8">
    <location>
        <begin position="674"/>
        <end position="710"/>
    </location>
</feature>
<feature type="domain" description="Helicase ATP-binding" evidence="9">
    <location>
        <begin position="300"/>
        <end position="469"/>
    </location>
</feature>
<gene>
    <name evidence="11" type="primary">recG</name>
    <name evidence="11" type="ORF">THICB1_100437</name>
</gene>
<dbReference type="EMBL" id="CTRI01000002">
    <property type="protein sequence ID" value="CQR27070.1"/>
    <property type="molecule type" value="Genomic_DNA"/>
</dbReference>
<organism evidence="11 12">
    <name type="scientific">Thiomonas arsenitoxydans (strain DSM 22701 / CIP 110005 / 3As)</name>
    <dbReference type="NCBI Taxonomy" id="426114"/>
    <lineage>
        <taxon>Bacteria</taxon>
        <taxon>Pseudomonadati</taxon>
        <taxon>Pseudomonadota</taxon>
        <taxon>Betaproteobacteria</taxon>
        <taxon>Burkholderiales</taxon>
        <taxon>Thiomonas</taxon>
    </lineage>
</organism>
<dbReference type="CDD" id="cd04488">
    <property type="entry name" value="RecG_wedge_OBF"/>
    <property type="match status" value="1"/>
</dbReference>
<evidence type="ECO:0000256" key="7">
    <source>
        <dbReference type="ARBA" id="ARBA00023204"/>
    </source>
</evidence>
<dbReference type="GO" id="GO:0016787">
    <property type="term" value="F:hydrolase activity"/>
    <property type="evidence" value="ECO:0007669"/>
    <property type="project" value="UniProtKB-KW"/>
</dbReference>
<keyword evidence="6" id="KW-0238">DNA-binding</keyword>
<keyword evidence="5" id="KW-0067">ATP-binding</keyword>
<dbReference type="Pfam" id="PF17191">
    <property type="entry name" value="RecG_wedge"/>
    <property type="match status" value="1"/>
</dbReference>
<dbReference type="InterPro" id="IPR027417">
    <property type="entry name" value="P-loop_NTPase"/>
</dbReference>
<dbReference type="InterPro" id="IPR001650">
    <property type="entry name" value="Helicase_C-like"/>
</dbReference>
<dbReference type="InterPro" id="IPR014001">
    <property type="entry name" value="Helicase_ATP-bd"/>
</dbReference>
<keyword evidence="7" id="KW-0234">DNA repair</keyword>
<dbReference type="SUPFAM" id="SSF52540">
    <property type="entry name" value="P-loop containing nucleoside triphosphate hydrolases"/>
    <property type="match status" value="2"/>
</dbReference>
<evidence type="ECO:0000259" key="9">
    <source>
        <dbReference type="PROSITE" id="PS51192"/>
    </source>
</evidence>
<dbReference type="Gene3D" id="2.40.50.140">
    <property type="entry name" value="Nucleic acid-binding proteins"/>
    <property type="match status" value="1"/>
</dbReference>
<evidence type="ECO:0000256" key="1">
    <source>
        <dbReference type="ARBA" id="ARBA00022741"/>
    </source>
</evidence>
<accession>A0ABM9T0Q5</accession>
<dbReference type="InterPro" id="IPR011545">
    <property type="entry name" value="DEAD/DEAH_box_helicase_dom"/>
</dbReference>